<evidence type="ECO:0000256" key="3">
    <source>
        <dbReference type="SAM" id="MobiDB-lite"/>
    </source>
</evidence>
<dbReference type="OrthoDB" id="9770965at2"/>
<feature type="short sequence motif" description="DGA/G" evidence="2">
    <location>
        <begin position="393"/>
        <end position="395"/>
    </location>
</feature>
<dbReference type="EMBL" id="CP009122">
    <property type="protein sequence ID" value="AJA08196.1"/>
    <property type="molecule type" value="Genomic_DNA"/>
</dbReference>
<feature type="transmembrane region" description="Helical" evidence="4">
    <location>
        <begin position="123"/>
        <end position="152"/>
    </location>
</feature>
<dbReference type="InterPro" id="IPR002641">
    <property type="entry name" value="PNPLA_dom"/>
</dbReference>
<dbReference type="SUPFAM" id="SSF52151">
    <property type="entry name" value="FabD/lysophospholipase-like"/>
    <property type="match status" value="1"/>
</dbReference>
<evidence type="ECO:0000313" key="7">
    <source>
        <dbReference type="Proteomes" id="UP000030907"/>
    </source>
</evidence>
<keyword evidence="7" id="KW-1185">Reference proteome</keyword>
<proteinExistence type="predicted"/>
<reference evidence="6 7" key="1">
    <citation type="journal article" date="2015" name="Int. J. Syst. Evol. Microbiol.">
        <title>Description of Sphingopyxis fribergensis sp. nov. - a soil bacterium with the ability to degrade styrene and phenylacetic acid.</title>
        <authorList>
            <person name="Oelschlagel M."/>
            <person name="Ruckert C."/>
            <person name="Kalinowski J."/>
            <person name="Schmidt G."/>
            <person name="Schlomann M."/>
            <person name="Tischler D."/>
        </authorList>
    </citation>
    <scope>NUCLEOTIDE SEQUENCE [LARGE SCALE GENOMIC DNA]</scope>
    <source>
        <strain evidence="6 7">Kp5.2</strain>
    </source>
</reference>
<dbReference type="KEGG" id="sphk:SKP52_06355"/>
<keyword evidence="2" id="KW-0442">Lipid degradation</keyword>
<comment type="caution">
    <text evidence="2">Lacks conserved residue(s) required for the propagation of feature annotation.</text>
</comment>
<dbReference type="PROSITE" id="PS51635">
    <property type="entry name" value="PNPLA"/>
    <property type="match status" value="1"/>
</dbReference>
<accession>A0A0A7PDP0</accession>
<organism evidence="6 7">
    <name type="scientific">Sphingopyxis fribergensis</name>
    <dbReference type="NCBI Taxonomy" id="1515612"/>
    <lineage>
        <taxon>Bacteria</taxon>
        <taxon>Pseudomonadati</taxon>
        <taxon>Pseudomonadota</taxon>
        <taxon>Alphaproteobacteria</taxon>
        <taxon>Sphingomonadales</taxon>
        <taxon>Sphingomonadaceae</taxon>
        <taxon>Sphingopyxis</taxon>
    </lineage>
</organism>
<sequence>MSQAATRYCDLVMKGGITSGIVYPNAVLALARDFRFKNIGGTSAGAIAAAATAAAALGDRKHVVSGSAAPCPPSLGFAGLERVAAQLSSRGFIFGLFQPARGGRNAYRLIVTLAGNASALRKALVAAVAVIAIAPLEALLLLGLFLAIGYWLAGPSGAGAALLPSAICAYLGAAIAAVLRVARVTRRNLLGLCSGLSARKDAAQPALTEWLHDVLQSLSGKAQSEPLLFDDLWAAPHYPGEPDTETAISLQMITTGVSHHEPRTLPLTDASFWFLREEFDLLFPESVVDAMVAMAGAPDRVGDKDYYRLPSKGRMPVLVAMRMSLSFPLLISAVPLHEPVGRRTHRSETEGEALDAGEEAKEVTLSQSTDSLATGGEAPLSPIEGFRICWFSDGGVSSNFPLHLFDAPLPRWPTFAINLVYPQSDDGPPTQNPEPPNARDKAEESVWLPLHNNRGWQRSYRSIARPLALAEVSGFVFGIISTMQNWRDLLQSRAPGQRDRIVHVALDKVEGGMNLDMSQEILDNISLKGTIAGERVYQFSFDNHFWVRWRNVASGLQRYTVRIAASAKVVPPIPAYEAAFATVRKGTPPPVSYKFRSAEAQSTSQKLYADLVSRGEEWADLGPDLSDGTPRPLPQMQITPIY</sequence>
<dbReference type="Gene3D" id="3.40.1090.10">
    <property type="entry name" value="Cytosolic phospholipase A2 catalytic domain"/>
    <property type="match status" value="2"/>
</dbReference>
<evidence type="ECO:0000256" key="1">
    <source>
        <dbReference type="ARBA" id="ARBA00023098"/>
    </source>
</evidence>
<feature type="active site" description="Proton acceptor" evidence="2">
    <location>
        <position position="393"/>
    </location>
</feature>
<name>A0A0A7PDP0_9SPHN</name>
<evidence type="ECO:0000256" key="4">
    <source>
        <dbReference type="SAM" id="Phobius"/>
    </source>
</evidence>
<feature type="transmembrane region" description="Helical" evidence="4">
    <location>
        <begin position="158"/>
        <end position="179"/>
    </location>
</feature>
<evidence type="ECO:0000313" key="6">
    <source>
        <dbReference type="EMBL" id="AJA08196.1"/>
    </source>
</evidence>
<evidence type="ECO:0000259" key="5">
    <source>
        <dbReference type="PROSITE" id="PS51635"/>
    </source>
</evidence>
<dbReference type="RefSeq" id="WP_039572904.1">
    <property type="nucleotide sequence ID" value="NZ_CP009122.1"/>
</dbReference>
<feature type="active site" description="Nucleophile" evidence="2">
    <location>
        <position position="43"/>
    </location>
</feature>
<keyword evidence="4" id="KW-0472">Membrane</keyword>
<dbReference type="HOGENOM" id="CLU_026844_0_0_5"/>
<gene>
    <name evidence="6" type="ORF">SKP52_06355</name>
</gene>
<dbReference type="InterPro" id="IPR016035">
    <property type="entry name" value="Acyl_Trfase/lysoPLipase"/>
</dbReference>
<dbReference type="Proteomes" id="UP000030907">
    <property type="component" value="Chromosome"/>
</dbReference>
<keyword evidence="4" id="KW-0812">Transmembrane</keyword>
<dbReference type="GO" id="GO:0016042">
    <property type="term" value="P:lipid catabolic process"/>
    <property type="evidence" value="ECO:0007669"/>
    <property type="project" value="UniProtKB-UniRule"/>
</dbReference>
<keyword evidence="4" id="KW-1133">Transmembrane helix</keyword>
<dbReference type="GO" id="GO:0016787">
    <property type="term" value="F:hydrolase activity"/>
    <property type="evidence" value="ECO:0007669"/>
    <property type="project" value="UniProtKB-UniRule"/>
</dbReference>
<protein>
    <submittedName>
        <fullName evidence="6">SuhR-like regulator</fullName>
    </submittedName>
</protein>
<feature type="short sequence motif" description="GXSXG" evidence="2">
    <location>
        <begin position="41"/>
        <end position="45"/>
    </location>
</feature>
<keyword evidence="2" id="KW-0378">Hydrolase</keyword>
<dbReference type="STRING" id="1515612.SKP52_06355"/>
<keyword evidence="1 2" id="KW-0443">Lipid metabolism</keyword>
<feature type="domain" description="PNPLA" evidence="5">
    <location>
        <begin position="11"/>
        <end position="406"/>
    </location>
</feature>
<evidence type="ECO:0000256" key="2">
    <source>
        <dbReference type="PROSITE-ProRule" id="PRU01161"/>
    </source>
</evidence>
<feature type="region of interest" description="Disordered" evidence="3">
    <location>
        <begin position="341"/>
        <end position="377"/>
    </location>
</feature>
<dbReference type="AlphaFoldDB" id="A0A0A7PDP0"/>
<feature type="region of interest" description="Disordered" evidence="3">
    <location>
        <begin position="420"/>
        <end position="442"/>
    </location>
</feature>